<organism evidence="1 2">
    <name type="scientific">Phytophthora nicotianae (strain INRA-310)</name>
    <name type="common">Phytophthora parasitica</name>
    <dbReference type="NCBI Taxonomy" id="761204"/>
    <lineage>
        <taxon>Eukaryota</taxon>
        <taxon>Sar</taxon>
        <taxon>Stramenopiles</taxon>
        <taxon>Oomycota</taxon>
        <taxon>Peronosporomycetes</taxon>
        <taxon>Peronosporales</taxon>
        <taxon>Peronosporaceae</taxon>
        <taxon>Phytophthora</taxon>
    </lineage>
</organism>
<sequence length="91" mass="10489">MYMIRCECTKEASPTKMTSFSVSLAPYLFLPYFPGKTSPDVYMIWCNRTDNYATICKMNSNNHIMRPKDWGISIYQSIWLPSTLATSSQTL</sequence>
<reference evidence="1 2" key="2">
    <citation type="submission" date="2013-11" db="EMBL/GenBank/DDBJ databases">
        <title>The Genome Sequence of Phytophthora parasitica INRA-310.</title>
        <authorList>
            <consortium name="The Broad Institute Genomics Platform"/>
            <person name="Russ C."/>
            <person name="Tyler B."/>
            <person name="Panabieres F."/>
            <person name="Shan W."/>
            <person name="Tripathy S."/>
            <person name="Grunwald N."/>
            <person name="Machado M."/>
            <person name="Johnson C.S."/>
            <person name="Arredondo F."/>
            <person name="Hong C."/>
            <person name="Coffey M."/>
            <person name="Young S.K."/>
            <person name="Zeng Q."/>
            <person name="Gargeya S."/>
            <person name="Fitzgerald M."/>
            <person name="Abouelleil A."/>
            <person name="Alvarado L."/>
            <person name="Chapman S.B."/>
            <person name="Gainer-Dewar J."/>
            <person name="Goldberg J."/>
            <person name="Griggs A."/>
            <person name="Gujja S."/>
            <person name="Hansen M."/>
            <person name="Howarth C."/>
            <person name="Imamovic A."/>
            <person name="Ireland A."/>
            <person name="Larimer J."/>
            <person name="McCowan C."/>
            <person name="Murphy C."/>
            <person name="Pearson M."/>
            <person name="Poon T.W."/>
            <person name="Priest M."/>
            <person name="Roberts A."/>
            <person name="Saif S."/>
            <person name="Shea T."/>
            <person name="Sykes S."/>
            <person name="Wortman J."/>
            <person name="Nusbaum C."/>
            <person name="Birren B."/>
        </authorList>
    </citation>
    <scope>NUCLEOTIDE SEQUENCE [LARGE SCALE GENOMIC DNA]</scope>
    <source>
        <strain evidence="1 2">INRA-310</strain>
    </source>
</reference>
<dbReference type="EMBL" id="KI669580">
    <property type="protein sequence ID" value="ETN11238.1"/>
    <property type="molecule type" value="Genomic_DNA"/>
</dbReference>
<evidence type="ECO:0000313" key="2">
    <source>
        <dbReference type="Proteomes" id="UP000018817"/>
    </source>
</evidence>
<name>W2QDH1_PHYN3</name>
<protein>
    <submittedName>
        <fullName evidence="1">Uncharacterized protein</fullName>
    </submittedName>
</protein>
<dbReference type="Proteomes" id="UP000018817">
    <property type="component" value="Unassembled WGS sequence"/>
</dbReference>
<reference evidence="2" key="1">
    <citation type="submission" date="2011-12" db="EMBL/GenBank/DDBJ databases">
        <authorList>
            <consortium name="The Broad Institute Genome Sequencing Platform"/>
            <person name="Russ C."/>
            <person name="Tyler B."/>
            <person name="Panabieres F."/>
            <person name="Shan W."/>
            <person name="Tripathy S."/>
            <person name="Grunwald N."/>
            <person name="Machado M."/>
            <person name="Young S.K."/>
            <person name="Zeng Q."/>
            <person name="Gargeya S."/>
            <person name="Fitzgerald M."/>
            <person name="Haas B."/>
            <person name="Abouelleil A."/>
            <person name="Alvarado L."/>
            <person name="Arachchi H.M."/>
            <person name="Berlin A."/>
            <person name="Chapman S.B."/>
            <person name="Gearin G."/>
            <person name="Goldberg J."/>
            <person name="Griggs A."/>
            <person name="Gujja S."/>
            <person name="Hansen M."/>
            <person name="Heiman D."/>
            <person name="Howarth C."/>
            <person name="Larimer J."/>
            <person name="Lui A."/>
            <person name="MacDonald P.J.P."/>
            <person name="McCowen C."/>
            <person name="Montmayeur A."/>
            <person name="Murphy C."/>
            <person name="Neiman D."/>
            <person name="Pearson M."/>
            <person name="Priest M."/>
            <person name="Roberts A."/>
            <person name="Saif S."/>
            <person name="Shea T."/>
            <person name="Sisk P."/>
            <person name="Stolte C."/>
            <person name="Sykes S."/>
            <person name="Wortman J."/>
            <person name="Nusbaum C."/>
            <person name="Birren B."/>
        </authorList>
    </citation>
    <scope>NUCLEOTIDE SEQUENCE [LARGE SCALE GENOMIC DNA]</scope>
    <source>
        <strain evidence="2">INRA-310</strain>
    </source>
</reference>
<accession>W2QDH1</accession>
<dbReference type="GeneID" id="20191258"/>
<dbReference type="VEuPathDB" id="FungiDB:PPTG_22659"/>
<dbReference type="RefSeq" id="XP_008903763.1">
    <property type="nucleotide sequence ID" value="XM_008905515.1"/>
</dbReference>
<proteinExistence type="predicted"/>
<gene>
    <name evidence="1" type="ORF">PPTG_22659</name>
</gene>
<evidence type="ECO:0000313" key="1">
    <source>
        <dbReference type="EMBL" id="ETN11238.1"/>
    </source>
</evidence>
<dbReference type="AlphaFoldDB" id="W2QDH1"/>